<dbReference type="RefSeq" id="WP_108309106.1">
    <property type="nucleotide sequence ID" value="NZ_CP020921.1"/>
</dbReference>
<dbReference type="PANTHER" id="PTHR34387">
    <property type="entry name" value="SLR1258 PROTEIN"/>
    <property type="match status" value="1"/>
</dbReference>
<dbReference type="PANTHER" id="PTHR34387:SF2">
    <property type="entry name" value="SLR1258 PROTEIN"/>
    <property type="match status" value="1"/>
</dbReference>
<dbReference type="OrthoDB" id="9785192at2"/>
<dbReference type="Gene3D" id="3.30.110.170">
    <property type="entry name" value="Protein of unknown function (DUF541), domain 1"/>
    <property type="match status" value="1"/>
</dbReference>
<protein>
    <recommendedName>
        <fullName evidence="3">DUF541 domain-containing protein</fullName>
    </recommendedName>
</protein>
<dbReference type="Gene3D" id="3.30.70.2970">
    <property type="entry name" value="Protein of unknown function (DUF541), domain 2"/>
    <property type="match status" value="1"/>
</dbReference>
<reference evidence="1 2" key="1">
    <citation type="submission" date="2017-04" db="EMBL/GenBank/DDBJ databases">
        <title>Genomic insights into metabolism of Thermodesulfobium acidiphilum.</title>
        <authorList>
            <person name="Toshchakov S.V."/>
            <person name="Frolov E.N."/>
            <person name="Kublanov I.V."/>
            <person name="Samarov N.I."/>
            <person name="Novikov A."/>
            <person name="Lebedinsky A.V."/>
            <person name="Bonch-Osmolovskaya E.A."/>
            <person name="Chernyh N.A."/>
        </authorList>
    </citation>
    <scope>NUCLEOTIDE SEQUENCE [LARGE SCALE GENOMIC DNA]</scope>
    <source>
        <strain evidence="1 2">3127-1</strain>
    </source>
</reference>
<organism evidence="1 2">
    <name type="scientific">Thermodesulfobium acidiphilum</name>
    <dbReference type="NCBI Taxonomy" id="1794699"/>
    <lineage>
        <taxon>Bacteria</taxon>
        <taxon>Pseudomonadati</taxon>
        <taxon>Thermodesulfobiota</taxon>
        <taxon>Thermodesulfobiia</taxon>
        <taxon>Thermodesulfobiales</taxon>
        <taxon>Thermodesulfobiaceae</taxon>
        <taxon>Thermodesulfobium</taxon>
    </lineage>
</organism>
<dbReference type="Proteomes" id="UP000244792">
    <property type="component" value="Chromosome"/>
</dbReference>
<gene>
    <name evidence="1" type="ORF">TDSAC_0939</name>
</gene>
<dbReference type="Pfam" id="PF04402">
    <property type="entry name" value="SIMPL"/>
    <property type="match status" value="1"/>
</dbReference>
<evidence type="ECO:0008006" key="3">
    <source>
        <dbReference type="Google" id="ProtNLM"/>
    </source>
</evidence>
<sequence>MNKIYNIFFVSIFIFCFLIVANNPSFGSENIYNLKINNDKTISVVGSGLIKERPNIALIDFDITLKNPDPSNAMDTLSQKANSLLQKIYEQGVNKNDIKTSNVSLQPIYVFDRNSNKEILDGYSATESFTLKTSVENSGKMISLLTNNGVNQINNIRFERLDINQLRLQAIEIAMSDARNQANAVLDKTKYRISGIKSVTVSPIFMQNPILKENLYNKSLTGTNQPLPIEGGEIEVRANVQVVFIFE</sequence>
<evidence type="ECO:0000313" key="2">
    <source>
        <dbReference type="Proteomes" id="UP000244792"/>
    </source>
</evidence>
<dbReference type="KEGG" id="taci:TDSAC_0939"/>
<dbReference type="AlphaFoldDB" id="A0A2R4W0G4"/>
<dbReference type="InterPro" id="IPR052022">
    <property type="entry name" value="26kDa_periplasmic_antigen"/>
</dbReference>
<dbReference type="EMBL" id="CP020921">
    <property type="protein sequence ID" value="AWB10293.1"/>
    <property type="molecule type" value="Genomic_DNA"/>
</dbReference>
<accession>A0A2R4W0G4</accession>
<dbReference type="InterPro" id="IPR007497">
    <property type="entry name" value="SIMPL/DUF541"/>
</dbReference>
<keyword evidence="2" id="KW-1185">Reference proteome</keyword>
<proteinExistence type="predicted"/>
<dbReference type="GO" id="GO:0006974">
    <property type="term" value="P:DNA damage response"/>
    <property type="evidence" value="ECO:0007669"/>
    <property type="project" value="TreeGrafter"/>
</dbReference>
<evidence type="ECO:0000313" key="1">
    <source>
        <dbReference type="EMBL" id="AWB10293.1"/>
    </source>
</evidence>
<name>A0A2R4W0G4_THEAF</name>